<sequence length="80" mass="8923">MIPLGNALILLALVMALFLSVIAIIRGYKGMKMSKRFDTADKKIKVGYWLLSAIHMWVSILITLCYLIAGVLILNKLKGM</sequence>
<dbReference type="EMBL" id="BRXR01000001">
    <property type="protein sequence ID" value="GLC30185.1"/>
    <property type="molecule type" value="Genomic_DNA"/>
</dbReference>
<gene>
    <name evidence="2" type="ORF">bsdE14_15950</name>
</gene>
<evidence type="ECO:0008006" key="4">
    <source>
        <dbReference type="Google" id="ProtNLM"/>
    </source>
</evidence>
<dbReference type="Proteomes" id="UP001208567">
    <property type="component" value="Unassembled WGS sequence"/>
</dbReference>
<feature type="transmembrane region" description="Helical" evidence="1">
    <location>
        <begin position="46"/>
        <end position="74"/>
    </location>
</feature>
<organism evidence="2 3">
    <name type="scientific">Clostridium omnivorum</name>
    <dbReference type="NCBI Taxonomy" id="1604902"/>
    <lineage>
        <taxon>Bacteria</taxon>
        <taxon>Bacillati</taxon>
        <taxon>Bacillota</taxon>
        <taxon>Clostridia</taxon>
        <taxon>Eubacteriales</taxon>
        <taxon>Clostridiaceae</taxon>
        <taxon>Clostridium</taxon>
    </lineage>
</organism>
<feature type="transmembrane region" description="Helical" evidence="1">
    <location>
        <begin position="6"/>
        <end position="25"/>
    </location>
</feature>
<evidence type="ECO:0000313" key="3">
    <source>
        <dbReference type="Proteomes" id="UP001208567"/>
    </source>
</evidence>
<evidence type="ECO:0000256" key="1">
    <source>
        <dbReference type="SAM" id="Phobius"/>
    </source>
</evidence>
<dbReference type="RefSeq" id="WP_264849446.1">
    <property type="nucleotide sequence ID" value="NZ_BRXR01000001.1"/>
</dbReference>
<evidence type="ECO:0000313" key="2">
    <source>
        <dbReference type="EMBL" id="GLC30185.1"/>
    </source>
</evidence>
<reference evidence="2 3" key="1">
    <citation type="journal article" date="2024" name="Int. J. Syst. Evol. Microbiol.">
        <title>Clostridium omnivorum sp. nov., isolated from anoxic soil under the treatment of reductive soil disinfestation.</title>
        <authorList>
            <person name="Ueki A."/>
            <person name="Tonouchi A."/>
            <person name="Kaku N."/>
            <person name="Honma S."/>
            <person name="Ueki K."/>
        </authorList>
    </citation>
    <scope>NUCLEOTIDE SEQUENCE [LARGE SCALE GENOMIC DNA]</scope>
    <source>
        <strain evidence="2 3">E14</strain>
    </source>
</reference>
<keyword evidence="1" id="KW-0472">Membrane</keyword>
<keyword evidence="1" id="KW-0812">Transmembrane</keyword>
<proteinExistence type="predicted"/>
<keyword evidence="3" id="KW-1185">Reference proteome</keyword>
<name>A0ABQ5N4Y0_9CLOT</name>
<keyword evidence="1" id="KW-1133">Transmembrane helix</keyword>
<accession>A0ABQ5N4Y0</accession>
<comment type="caution">
    <text evidence="2">The sequence shown here is derived from an EMBL/GenBank/DDBJ whole genome shotgun (WGS) entry which is preliminary data.</text>
</comment>
<protein>
    <recommendedName>
        <fullName evidence="4">DUF3784 domain-containing protein</fullName>
    </recommendedName>
</protein>